<dbReference type="AlphaFoldDB" id="A0A0L0G4K9"/>
<feature type="region of interest" description="Disordered" evidence="1">
    <location>
        <begin position="152"/>
        <end position="421"/>
    </location>
</feature>
<feature type="compositionally biased region" description="Basic and acidic residues" evidence="1">
    <location>
        <begin position="200"/>
        <end position="222"/>
    </location>
</feature>
<feature type="compositionally biased region" description="Polar residues" evidence="1">
    <location>
        <begin position="819"/>
        <end position="845"/>
    </location>
</feature>
<dbReference type="Proteomes" id="UP000054560">
    <property type="component" value="Unassembled WGS sequence"/>
</dbReference>
<feature type="compositionally biased region" description="Low complexity" evidence="1">
    <location>
        <begin position="223"/>
        <end position="234"/>
    </location>
</feature>
<evidence type="ECO:0000256" key="1">
    <source>
        <dbReference type="SAM" id="MobiDB-lite"/>
    </source>
</evidence>
<feature type="compositionally biased region" description="Polar residues" evidence="1">
    <location>
        <begin position="154"/>
        <end position="166"/>
    </location>
</feature>
<organism evidence="2 3">
    <name type="scientific">Sphaeroforma arctica JP610</name>
    <dbReference type="NCBI Taxonomy" id="667725"/>
    <lineage>
        <taxon>Eukaryota</taxon>
        <taxon>Ichthyosporea</taxon>
        <taxon>Ichthyophonida</taxon>
        <taxon>Sphaeroforma</taxon>
    </lineage>
</organism>
<feature type="compositionally biased region" description="Basic and acidic residues" evidence="1">
    <location>
        <begin position="85"/>
        <end position="97"/>
    </location>
</feature>
<feature type="compositionally biased region" description="Polar residues" evidence="1">
    <location>
        <begin position="753"/>
        <end position="762"/>
    </location>
</feature>
<dbReference type="STRING" id="667725.A0A0L0G4K9"/>
<feature type="compositionally biased region" description="Polar residues" evidence="1">
    <location>
        <begin position="411"/>
        <end position="421"/>
    </location>
</feature>
<accession>A0A0L0G4K9</accession>
<keyword evidence="3" id="KW-1185">Reference proteome</keyword>
<feature type="region of interest" description="Disordered" evidence="1">
    <location>
        <begin position="61"/>
        <end position="140"/>
    </location>
</feature>
<feature type="region of interest" description="Disordered" evidence="1">
    <location>
        <begin position="505"/>
        <end position="542"/>
    </location>
</feature>
<feature type="compositionally biased region" description="Polar residues" evidence="1">
    <location>
        <begin position="386"/>
        <end position="402"/>
    </location>
</feature>
<feature type="region of interest" description="Disordered" evidence="1">
    <location>
        <begin position="681"/>
        <end position="705"/>
    </location>
</feature>
<feature type="compositionally biased region" description="Low complexity" evidence="1">
    <location>
        <begin position="516"/>
        <end position="527"/>
    </location>
</feature>
<sequence length="859" mass="92592">MRVPLSASSKASIVKAKSKAKEVIDESQPAYYKTKKGFGGSYSMVAIPRLDDDMAAISTKMEAQARPKIRGQRPITGSEMSLYKQAKEAKNRREVKGHVTSASNVQRTNSSTNSYLQGPSTTASSGHNDDAADAITSVPIPKKKYSLDGLLAKQENSSITPVTDASSGGDPMDIDTTRTSPLPWKKGDDSGVESNGNSSRKVDGDIGRRNSGTGEKDKERGSKYGQYGSSSSSSGGTGNPSGYRSSALRREDSRDSATDRDVHRGRDRGGYKDREKERPRDKDHHRTSTSKDRDRDRDSYRAHRERDRSRDGDRLGRRDSRDNERYGSRDSRSGSRTESSRNEKLAVPAPTPDDLFAATARAPRRSQPPPQSTPAAHTAKPKYNGGISQRGSTITPTLTPYHSVTPGAKPEQSNTTTSTPSALDTLLGIKKANDDAIDVDKESRGATTDVWPSLLRTGTNDENGPNTLATILCPEDLELNINVISAPVPASVKSVFGFRSAAAKIRDSESQENTPATAASASGEAGANMTETKSGNTLGPRGTVGHLGTLKIKKKAVRVGRIQFEVPGKLERVKYFERDETPKQFYRSVRGEQAGDGQAIKRKHNVEALIEQQLRDNQIKLEKKYRTPKVEWSAPPLLDLSKVYESAGDSHVLGTGQDSLEREVQRIRENTEMSATYLADAQVPPNPAPPSAADSQPSSGLHTNPPTMIIYQLDAASVAAVPNIIEQAQALDQGAVLNTPNYVADSPGPALPPSTQLPNRQDSPMGYASPAMTTVATQTAPTTNNTTVDQSDRSASSENAAEPENQNSPQSKAPLRCSAETNPNSSFTRQSQCPTSRSSTTTSGFKSALHAPASSQRVW</sequence>
<protein>
    <submittedName>
        <fullName evidence="2">Uncharacterized protein</fullName>
    </submittedName>
</protein>
<gene>
    <name evidence="2" type="ORF">SARC_03751</name>
</gene>
<evidence type="ECO:0000313" key="2">
    <source>
        <dbReference type="EMBL" id="KNC84017.1"/>
    </source>
</evidence>
<proteinExistence type="predicted"/>
<feature type="compositionally biased region" description="Polar residues" evidence="1">
    <location>
        <begin position="793"/>
        <end position="811"/>
    </location>
</feature>
<dbReference type="EMBL" id="KQ241794">
    <property type="protein sequence ID" value="KNC84017.1"/>
    <property type="molecule type" value="Genomic_DNA"/>
</dbReference>
<dbReference type="GeneID" id="25904255"/>
<name>A0A0L0G4K9_9EUKA</name>
<feature type="compositionally biased region" description="Low complexity" evidence="1">
    <location>
        <begin position="773"/>
        <end position="788"/>
    </location>
</feature>
<feature type="compositionally biased region" description="Basic and acidic residues" evidence="1">
    <location>
        <begin position="248"/>
        <end position="344"/>
    </location>
</feature>
<reference evidence="2 3" key="1">
    <citation type="submission" date="2011-02" db="EMBL/GenBank/DDBJ databases">
        <title>The Genome Sequence of Sphaeroforma arctica JP610.</title>
        <authorList>
            <consortium name="The Broad Institute Genome Sequencing Platform"/>
            <person name="Russ C."/>
            <person name="Cuomo C."/>
            <person name="Young S.K."/>
            <person name="Zeng Q."/>
            <person name="Gargeya S."/>
            <person name="Alvarado L."/>
            <person name="Berlin A."/>
            <person name="Chapman S.B."/>
            <person name="Chen Z."/>
            <person name="Freedman E."/>
            <person name="Gellesch M."/>
            <person name="Goldberg J."/>
            <person name="Griggs A."/>
            <person name="Gujja S."/>
            <person name="Heilman E."/>
            <person name="Heiman D."/>
            <person name="Howarth C."/>
            <person name="Mehta T."/>
            <person name="Neiman D."/>
            <person name="Pearson M."/>
            <person name="Roberts A."/>
            <person name="Saif S."/>
            <person name="Shea T."/>
            <person name="Shenoy N."/>
            <person name="Sisk P."/>
            <person name="Stolte C."/>
            <person name="Sykes S."/>
            <person name="White J."/>
            <person name="Yandava C."/>
            <person name="Burger G."/>
            <person name="Gray M.W."/>
            <person name="Holland P.W.H."/>
            <person name="King N."/>
            <person name="Lang F.B.F."/>
            <person name="Roger A.J."/>
            <person name="Ruiz-Trillo I."/>
            <person name="Haas B."/>
            <person name="Nusbaum C."/>
            <person name="Birren B."/>
        </authorList>
    </citation>
    <scope>NUCLEOTIDE SEQUENCE [LARGE SCALE GENOMIC DNA]</scope>
    <source>
        <strain evidence="2 3">JP610</strain>
    </source>
</reference>
<evidence type="ECO:0000313" key="3">
    <source>
        <dbReference type="Proteomes" id="UP000054560"/>
    </source>
</evidence>
<feature type="region of interest" description="Disordered" evidence="1">
    <location>
        <begin position="742"/>
        <end position="859"/>
    </location>
</feature>
<feature type="compositionally biased region" description="Polar residues" evidence="1">
    <location>
        <begin position="100"/>
        <end position="126"/>
    </location>
</feature>
<dbReference type="RefSeq" id="XP_014157919.1">
    <property type="nucleotide sequence ID" value="XM_014302444.1"/>
</dbReference>